<keyword evidence="2" id="KW-1185">Reference proteome</keyword>
<protein>
    <submittedName>
        <fullName evidence="1">Uncharacterized protein</fullName>
    </submittedName>
</protein>
<evidence type="ECO:0000313" key="2">
    <source>
        <dbReference type="Proteomes" id="UP001190700"/>
    </source>
</evidence>
<name>A0AAE0KT91_9CHLO</name>
<organism evidence="1 2">
    <name type="scientific">Cymbomonas tetramitiformis</name>
    <dbReference type="NCBI Taxonomy" id="36881"/>
    <lineage>
        <taxon>Eukaryota</taxon>
        <taxon>Viridiplantae</taxon>
        <taxon>Chlorophyta</taxon>
        <taxon>Pyramimonadophyceae</taxon>
        <taxon>Pyramimonadales</taxon>
        <taxon>Pyramimonadaceae</taxon>
        <taxon>Cymbomonas</taxon>
    </lineage>
</organism>
<dbReference type="EMBL" id="LGRX02018626">
    <property type="protein sequence ID" value="KAK3259594.1"/>
    <property type="molecule type" value="Genomic_DNA"/>
</dbReference>
<accession>A0AAE0KT91</accession>
<reference evidence="1 2" key="1">
    <citation type="journal article" date="2015" name="Genome Biol. Evol.">
        <title>Comparative Genomics of a Bacterivorous Green Alga Reveals Evolutionary Causalities and Consequences of Phago-Mixotrophic Mode of Nutrition.</title>
        <authorList>
            <person name="Burns J.A."/>
            <person name="Paasch A."/>
            <person name="Narechania A."/>
            <person name="Kim E."/>
        </authorList>
    </citation>
    <scope>NUCLEOTIDE SEQUENCE [LARGE SCALE GENOMIC DNA]</scope>
    <source>
        <strain evidence="1 2">PLY_AMNH</strain>
    </source>
</reference>
<feature type="non-terminal residue" evidence="1">
    <location>
        <position position="208"/>
    </location>
</feature>
<sequence length="208" mass="22143">MLQLRGGGERLLSSSPERASLYVAAAVRRALSPEPREASLCMSVAARWRGAQSSRGAGLYVAAAGGERLPPGPEEAARPPLRGNSLYVAAMQGGERPPPQASGEGASLQAASQASSIPIASVTVEKADTSSGQDGEVTKVPFEMYQGQVRYINVTYEQLDDDQAMELMLVMYDAGTVNFTAHASQVVEYPTRLNYTWAANCHLADSSY</sequence>
<dbReference type="AlphaFoldDB" id="A0AAE0KT91"/>
<evidence type="ECO:0000313" key="1">
    <source>
        <dbReference type="EMBL" id="KAK3259594.1"/>
    </source>
</evidence>
<dbReference type="Proteomes" id="UP001190700">
    <property type="component" value="Unassembled WGS sequence"/>
</dbReference>
<comment type="caution">
    <text evidence="1">The sequence shown here is derived from an EMBL/GenBank/DDBJ whole genome shotgun (WGS) entry which is preliminary data.</text>
</comment>
<gene>
    <name evidence="1" type="ORF">CYMTET_31414</name>
</gene>
<proteinExistence type="predicted"/>